<dbReference type="Proteomes" id="UP000789405">
    <property type="component" value="Unassembled WGS sequence"/>
</dbReference>
<accession>A0A9N9JXJ4</accession>
<protein>
    <submittedName>
        <fullName evidence="1">24310_t:CDS:1</fullName>
    </submittedName>
</protein>
<organism evidence="1 2">
    <name type="scientific">Dentiscutata erythropus</name>
    <dbReference type="NCBI Taxonomy" id="1348616"/>
    <lineage>
        <taxon>Eukaryota</taxon>
        <taxon>Fungi</taxon>
        <taxon>Fungi incertae sedis</taxon>
        <taxon>Mucoromycota</taxon>
        <taxon>Glomeromycotina</taxon>
        <taxon>Glomeromycetes</taxon>
        <taxon>Diversisporales</taxon>
        <taxon>Gigasporaceae</taxon>
        <taxon>Dentiscutata</taxon>
    </lineage>
</organism>
<reference evidence="1" key="1">
    <citation type="submission" date="2021-06" db="EMBL/GenBank/DDBJ databases">
        <authorList>
            <person name="Kallberg Y."/>
            <person name="Tangrot J."/>
            <person name="Rosling A."/>
        </authorList>
    </citation>
    <scope>NUCLEOTIDE SEQUENCE</scope>
    <source>
        <strain evidence="1">MA453B</strain>
    </source>
</reference>
<name>A0A9N9JXJ4_9GLOM</name>
<proteinExistence type="predicted"/>
<comment type="caution">
    <text evidence="1">The sequence shown here is derived from an EMBL/GenBank/DDBJ whole genome shotgun (WGS) entry which is preliminary data.</text>
</comment>
<dbReference type="OrthoDB" id="10597090at2759"/>
<sequence length="78" mass="8973">MRQLSLWDKPRSSVGTQDNIFGNFLRLRLWVDLALAPLDVGQYLWEFPTFETLGRLSGMQSRIKNFSKVSPVRDDNSG</sequence>
<dbReference type="AlphaFoldDB" id="A0A9N9JXJ4"/>
<feature type="non-terminal residue" evidence="1">
    <location>
        <position position="1"/>
    </location>
</feature>
<evidence type="ECO:0000313" key="2">
    <source>
        <dbReference type="Proteomes" id="UP000789405"/>
    </source>
</evidence>
<keyword evidence="2" id="KW-1185">Reference proteome</keyword>
<evidence type="ECO:0000313" key="1">
    <source>
        <dbReference type="EMBL" id="CAG8802083.1"/>
    </source>
</evidence>
<dbReference type="EMBL" id="CAJVPY010036521">
    <property type="protein sequence ID" value="CAG8802083.1"/>
    <property type="molecule type" value="Genomic_DNA"/>
</dbReference>
<gene>
    <name evidence="1" type="ORF">DERYTH_LOCUS23600</name>
</gene>